<dbReference type="Pfam" id="PF10172">
    <property type="entry name" value="DDA1"/>
    <property type="match status" value="1"/>
</dbReference>
<proteinExistence type="inferred from homology"/>
<accession>A0A1S3E0I3</accession>
<dbReference type="STRING" id="3827.A0A1S3E0I3"/>
<dbReference type="RefSeq" id="XP_012569272.1">
    <property type="nucleotide sequence ID" value="XM_012713818.2"/>
</dbReference>
<dbReference type="InterPro" id="IPR018276">
    <property type="entry name" value="DDA1_dom"/>
</dbReference>
<dbReference type="GeneID" id="105851812"/>
<evidence type="ECO:0000313" key="4">
    <source>
        <dbReference type="RefSeq" id="XP_012569270.1"/>
    </source>
</evidence>
<protein>
    <submittedName>
        <fullName evidence="4 5">Uncharacterized protein LOC105851812 isoform X1</fullName>
    </submittedName>
</protein>
<reference evidence="4 5" key="2">
    <citation type="submission" date="2025-04" db="UniProtKB">
        <authorList>
            <consortium name="RefSeq"/>
        </authorList>
    </citation>
    <scope>IDENTIFICATION</scope>
    <source>
        <tissue evidence="4 5">Etiolated seedlings</tissue>
    </source>
</reference>
<gene>
    <name evidence="4 5 6" type="primary">LOC105851812</name>
</gene>
<dbReference type="GO" id="GO:0032436">
    <property type="term" value="P:positive regulation of proteasomal ubiquitin-dependent protein catabolic process"/>
    <property type="evidence" value="ECO:0007669"/>
    <property type="project" value="TreeGrafter"/>
</dbReference>
<dbReference type="KEGG" id="cam:105851812"/>
<dbReference type="Proteomes" id="UP000087171">
    <property type="component" value="Chromosome Ca3"/>
</dbReference>
<dbReference type="RefSeq" id="XP_012569270.1">
    <property type="nucleotide sequence ID" value="XM_012713816.2"/>
</dbReference>
<reference evidence="3" key="1">
    <citation type="journal article" date="2013" name="Nat. Biotechnol.">
        <title>Draft genome sequence of chickpea (Cicer arietinum) provides a resource for trait improvement.</title>
        <authorList>
            <person name="Varshney R.K."/>
            <person name="Song C."/>
            <person name="Saxena R.K."/>
            <person name="Azam S."/>
            <person name="Yu S."/>
            <person name="Sharpe A.G."/>
            <person name="Cannon S."/>
            <person name="Baek J."/>
            <person name="Rosen B.D."/>
            <person name="Tar'an B."/>
            <person name="Millan T."/>
            <person name="Zhang X."/>
            <person name="Ramsay L.D."/>
            <person name="Iwata A."/>
            <person name="Wang Y."/>
            <person name="Nelson W."/>
            <person name="Farmer A.D."/>
            <person name="Gaur P.M."/>
            <person name="Soderlund C."/>
            <person name="Penmetsa R.V."/>
            <person name="Xu C."/>
            <person name="Bharti A.K."/>
            <person name="He W."/>
            <person name="Winter P."/>
            <person name="Zhao S."/>
            <person name="Hane J.K."/>
            <person name="Carrasquilla-Garcia N."/>
            <person name="Condie J.A."/>
            <person name="Upadhyaya H.D."/>
            <person name="Luo M.C."/>
            <person name="Thudi M."/>
            <person name="Gowda C.L."/>
            <person name="Singh N.P."/>
            <person name="Lichtenzveig J."/>
            <person name="Gali K.K."/>
            <person name="Rubio J."/>
            <person name="Nadarajan N."/>
            <person name="Dolezel J."/>
            <person name="Bansal K.C."/>
            <person name="Xu X."/>
            <person name="Edwards D."/>
            <person name="Zhang G."/>
            <person name="Kahl G."/>
            <person name="Gil J."/>
            <person name="Singh K.B."/>
            <person name="Datta S.K."/>
            <person name="Jackson S.A."/>
            <person name="Wang J."/>
            <person name="Cook D.R."/>
        </authorList>
    </citation>
    <scope>NUCLEOTIDE SEQUENCE [LARGE SCALE GENOMIC DNA]</scope>
    <source>
        <strain evidence="3">cv. CDC Frontier</strain>
    </source>
</reference>
<evidence type="ECO:0000313" key="6">
    <source>
        <dbReference type="RefSeq" id="XP_012569272.1"/>
    </source>
</evidence>
<dbReference type="PANTHER" id="PTHR31879:SF8">
    <property type="entry name" value="DET1- AND DDB1-ASSOCIATED PROTEIN 1"/>
    <property type="match status" value="1"/>
</dbReference>
<dbReference type="PANTHER" id="PTHR31879">
    <property type="entry name" value="DET1- AND DDB1-ASSOCIATED PROTEIN 1"/>
    <property type="match status" value="1"/>
</dbReference>
<evidence type="ECO:0000313" key="5">
    <source>
        <dbReference type="RefSeq" id="XP_012569271.1"/>
    </source>
</evidence>
<dbReference type="RefSeq" id="XP_012569271.1">
    <property type="nucleotide sequence ID" value="XM_012713817.2"/>
</dbReference>
<dbReference type="AlphaFoldDB" id="A0A1S3E0I3"/>
<feature type="domain" description="DET1- and DDB1-associated protein 1" evidence="2">
    <location>
        <begin position="3"/>
        <end position="64"/>
    </location>
</feature>
<organism evidence="3 6">
    <name type="scientific">Cicer arietinum</name>
    <name type="common">Chickpea</name>
    <name type="synonym">Garbanzo</name>
    <dbReference type="NCBI Taxonomy" id="3827"/>
    <lineage>
        <taxon>Eukaryota</taxon>
        <taxon>Viridiplantae</taxon>
        <taxon>Streptophyta</taxon>
        <taxon>Embryophyta</taxon>
        <taxon>Tracheophyta</taxon>
        <taxon>Spermatophyta</taxon>
        <taxon>Magnoliopsida</taxon>
        <taxon>eudicotyledons</taxon>
        <taxon>Gunneridae</taxon>
        <taxon>Pentapetalae</taxon>
        <taxon>rosids</taxon>
        <taxon>fabids</taxon>
        <taxon>Fabales</taxon>
        <taxon>Fabaceae</taxon>
        <taxon>Papilionoideae</taxon>
        <taxon>50 kb inversion clade</taxon>
        <taxon>NPAAA clade</taxon>
        <taxon>Hologalegina</taxon>
        <taxon>IRL clade</taxon>
        <taxon>Cicereae</taxon>
        <taxon>Cicer</taxon>
    </lineage>
</organism>
<evidence type="ECO:0000259" key="2">
    <source>
        <dbReference type="Pfam" id="PF10172"/>
    </source>
</evidence>
<keyword evidence="3" id="KW-1185">Reference proteome</keyword>
<dbReference type="GO" id="GO:0080008">
    <property type="term" value="C:Cul4-RING E3 ubiquitin ligase complex"/>
    <property type="evidence" value="ECO:0007669"/>
    <property type="project" value="TreeGrafter"/>
</dbReference>
<dbReference type="InterPro" id="IPR033575">
    <property type="entry name" value="DDA1-like"/>
</dbReference>
<dbReference type="OrthoDB" id="8598182at2759"/>
<evidence type="ECO:0000256" key="1">
    <source>
        <dbReference type="ARBA" id="ARBA00008042"/>
    </source>
</evidence>
<comment type="similarity">
    <text evidence="1">Belongs to the DDA1 family.</text>
</comment>
<name>A0A1S3E0I3_CICAR</name>
<sequence>MDSILGNLPSFNPQNFSQIKPCSDPYISTQRMTPSTYVPTHCTLPPPDQVIKTELGNILPRHIYCNVLEQVKPNEVAAGSVLPEHEFKQLQVST</sequence>
<evidence type="ECO:0000313" key="3">
    <source>
        <dbReference type="Proteomes" id="UP000087171"/>
    </source>
</evidence>